<dbReference type="EMBL" id="CM001224">
    <property type="protein sequence ID" value="AET03822.1"/>
    <property type="molecule type" value="Genomic_DNA"/>
</dbReference>
<dbReference type="PaxDb" id="3880-AET03822"/>
<reference evidence="1 3" key="2">
    <citation type="journal article" date="2014" name="BMC Genomics">
        <title>An improved genome release (version Mt4.0) for the model legume Medicago truncatula.</title>
        <authorList>
            <person name="Tang H."/>
            <person name="Krishnakumar V."/>
            <person name="Bidwell S."/>
            <person name="Rosen B."/>
            <person name="Chan A."/>
            <person name="Zhou S."/>
            <person name="Gentzbittel L."/>
            <person name="Childs K.L."/>
            <person name="Yandell M."/>
            <person name="Gundlach H."/>
            <person name="Mayer K.F."/>
            <person name="Schwartz D.C."/>
            <person name="Town C.D."/>
        </authorList>
    </citation>
    <scope>GENOME REANNOTATION</scope>
    <source>
        <strain evidence="2 3">cv. Jemalong A17</strain>
    </source>
</reference>
<evidence type="ECO:0000313" key="2">
    <source>
        <dbReference type="EnsemblPlants" id="AET03822"/>
    </source>
</evidence>
<keyword evidence="3" id="KW-1185">Reference proteome</keyword>
<reference evidence="1 3" key="1">
    <citation type="journal article" date="2011" name="Nature">
        <title>The Medicago genome provides insight into the evolution of rhizobial symbioses.</title>
        <authorList>
            <person name="Young N.D."/>
            <person name="Debelle F."/>
            <person name="Oldroyd G.E."/>
            <person name="Geurts R."/>
            <person name="Cannon S.B."/>
            <person name="Udvardi M.K."/>
            <person name="Benedito V.A."/>
            <person name="Mayer K.F."/>
            <person name="Gouzy J."/>
            <person name="Schoof H."/>
            <person name="Van de Peer Y."/>
            <person name="Proost S."/>
            <person name="Cook D.R."/>
            <person name="Meyers B.C."/>
            <person name="Spannagl M."/>
            <person name="Cheung F."/>
            <person name="De Mita S."/>
            <person name="Krishnakumar V."/>
            <person name="Gundlach H."/>
            <person name="Zhou S."/>
            <person name="Mudge J."/>
            <person name="Bharti A.K."/>
            <person name="Murray J.D."/>
            <person name="Naoumkina M.A."/>
            <person name="Rosen B."/>
            <person name="Silverstein K.A."/>
            <person name="Tang H."/>
            <person name="Rombauts S."/>
            <person name="Zhao P.X."/>
            <person name="Zhou P."/>
            <person name="Barbe V."/>
            <person name="Bardou P."/>
            <person name="Bechner M."/>
            <person name="Bellec A."/>
            <person name="Berger A."/>
            <person name="Berges H."/>
            <person name="Bidwell S."/>
            <person name="Bisseling T."/>
            <person name="Choisne N."/>
            <person name="Couloux A."/>
            <person name="Denny R."/>
            <person name="Deshpande S."/>
            <person name="Dai X."/>
            <person name="Doyle J.J."/>
            <person name="Dudez A.M."/>
            <person name="Farmer A.D."/>
            <person name="Fouteau S."/>
            <person name="Franken C."/>
            <person name="Gibelin C."/>
            <person name="Gish J."/>
            <person name="Goldstein S."/>
            <person name="Gonzalez A.J."/>
            <person name="Green P.J."/>
            <person name="Hallab A."/>
            <person name="Hartog M."/>
            <person name="Hua A."/>
            <person name="Humphray S.J."/>
            <person name="Jeong D.H."/>
            <person name="Jing Y."/>
            <person name="Jocker A."/>
            <person name="Kenton S.M."/>
            <person name="Kim D.J."/>
            <person name="Klee K."/>
            <person name="Lai H."/>
            <person name="Lang C."/>
            <person name="Lin S."/>
            <person name="Macmil S.L."/>
            <person name="Magdelenat G."/>
            <person name="Matthews L."/>
            <person name="McCorrison J."/>
            <person name="Monaghan E.L."/>
            <person name="Mun J.H."/>
            <person name="Najar F.Z."/>
            <person name="Nicholson C."/>
            <person name="Noirot C."/>
            <person name="O'Bleness M."/>
            <person name="Paule C.R."/>
            <person name="Poulain J."/>
            <person name="Prion F."/>
            <person name="Qin B."/>
            <person name="Qu C."/>
            <person name="Retzel E.F."/>
            <person name="Riddle C."/>
            <person name="Sallet E."/>
            <person name="Samain S."/>
            <person name="Samson N."/>
            <person name="Sanders I."/>
            <person name="Saurat O."/>
            <person name="Scarpelli C."/>
            <person name="Schiex T."/>
            <person name="Segurens B."/>
            <person name="Severin A.J."/>
            <person name="Sherrier D.J."/>
            <person name="Shi R."/>
            <person name="Sims S."/>
            <person name="Singer S.R."/>
            <person name="Sinharoy S."/>
            <person name="Sterck L."/>
            <person name="Viollet A."/>
            <person name="Wang B.B."/>
            <person name="Wang K."/>
            <person name="Wang M."/>
            <person name="Wang X."/>
            <person name="Warfsmann J."/>
            <person name="Weissenbach J."/>
            <person name="White D.D."/>
            <person name="White J.D."/>
            <person name="Wiley G.B."/>
            <person name="Wincker P."/>
            <person name="Xing Y."/>
            <person name="Yang L."/>
            <person name="Yao Z."/>
            <person name="Ying F."/>
            <person name="Zhai J."/>
            <person name="Zhou L."/>
            <person name="Zuber A."/>
            <person name="Denarie J."/>
            <person name="Dixon R.A."/>
            <person name="May G.D."/>
            <person name="Schwartz D.C."/>
            <person name="Rogers J."/>
            <person name="Quetier F."/>
            <person name="Town C.D."/>
            <person name="Roe B.A."/>
        </authorList>
    </citation>
    <scope>NUCLEOTIDE SEQUENCE [LARGE SCALE GENOMIC DNA]</scope>
    <source>
        <strain evidence="1">A17</strain>
        <strain evidence="2 3">cv. Jemalong A17</strain>
    </source>
</reference>
<reference evidence="2" key="3">
    <citation type="submission" date="2015-04" db="UniProtKB">
        <authorList>
            <consortium name="EnsemblPlants"/>
        </authorList>
    </citation>
    <scope>IDENTIFICATION</scope>
    <source>
        <strain evidence="2">cv. Jemalong A17</strain>
    </source>
</reference>
<gene>
    <name evidence="1" type="ordered locus">MTR_8g076120</name>
</gene>
<dbReference type="Proteomes" id="UP000002051">
    <property type="component" value="Chromosome 8"/>
</dbReference>
<evidence type="ECO:0000313" key="3">
    <source>
        <dbReference type="Proteomes" id="UP000002051"/>
    </source>
</evidence>
<accession>G7LCZ1</accession>
<protein>
    <submittedName>
        <fullName evidence="1 2">Uncharacterized protein</fullName>
    </submittedName>
</protein>
<proteinExistence type="predicted"/>
<name>G7LCZ1_MEDTR</name>
<evidence type="ECO:0000313" key="1">
    <source>
        <dbReference type="EMBL" id="AET03822.1"/>
    </source>
</evidence>
<sequence length="91" mass="10659">MAETNLFVVVSKIVFTRIVAFKTGKTILDYLKERIYRRQKDEACNLQKEEKVEDMLELLLRGEDGTIVDDSFDKIQEQEQDDNEEKEVSSI</sequence>
<dbReference type="HOGENOM" id="CLU_2430479_0_0_1"/>
<dbReference type="EnsemblPlants" id="AET03822">
    <property type="protein sequence ID" value="AET03822"/>
    <property type="gene ID" value="MTR_8g076120"/>
</dbReference>
<dbReference type="AlphaFoldDB" id="G7LCZ1"/>
<organism evidence="1 3">
    <name type="scientific">Medicago truncatula</name>
    <name type="common">Barrel medic</name>
    <name type="synonym">Medicago tribuloides</name>
    <dbReference type="NCBI Taxonomy" id="3880"/>
    <lineage>
        <taxon>Eukaryota</taxon>
        <taxon>Viridiplantae</taxon>
        <taxon>Streptophyta</taxon>
        <taxon>Embryophyta</taxon>
        <taxon>Tracheophyta</taxon>
        <taxon>Spermatophyta</taxon>
        <taxon>Magnoliopsida</taxon>
        <taxon>eudicotyledons</taxon>
        <taxon>Gunneridae</taxon>
        <taxon>Pentapetalae</taxon>
        <taxon>rosids</taxon>
        <taxon>fabids</taxon>
        <taxon>Fabales</taxon>
        <taxon>Fabaceae</taxon>
        <taxon>Papilionoideae</taxon>
        <taxon>50 kb inversion clade</taxon>
        <taxon>NPAAA clade</taxon>
        <taxon>Hologalegina</taxon>
        <taxon>IRL clade</taxon>
        <taxon>Trifolieae</taxon>
        <taxon>Medicago</taxon>
    </lineage>
</organism>